<dbReference type="SUPFAM" id="SSF53686">
    <property type="entry name" value="Tryptophan synthase beta subunit-like PLP-dependent enzymes"/>
    <property type="match status" value="1"/>
</dbReference>
<accession>A0A919CQ52</accession>
<proteinExistence type="inferred from homology"/>
<comment type="cofactor">
    <cofactor evidence="1">
        <name>pyridoxal 5'-phosphate</name>
        <dbReference type="ChEBI" id="CHEBI:597326"/>
    </cofactor>
</comment>
<dbReference type="Pfam" id="PF00291">
    <property type="entry name" value="PALP"/>
    <property type="match status" value="1"/>
</dbReference>
<evidence type="ECO:0000313" key="7">
    <source>
        <dbReference type="Proteomes" id="UP000630353"/>
    </source>
</evidence>
<dbReference type="PANTHER" id="PTHR48078">
    <property type="entry name" value="THREONINE DEHYDRATASE, MITOCHONDRIAL-RELATED"/>
    <property type="match status" value="1"/>
</dbReference>
<dbReference type="PROSITE" id="PS00165">
    <property type="entry name" value="DEHYDRATASE_SER_THR"/>
    <property type="match status" value="1"/>
</dbReference>
<reference evidence="6" key="1">
    <citation type="journal article" date="2014" name="Int. J. Syst. Evol. Microbiol.">
        <title>Complete genome sequence of Corynebacterium casei LMG S-19264T (=DSM 44701T), isolated from a smear-ripened cheese.</title>
        <authorList>
            <consortium name="US DOE Joint Genome Institute (JGI-PGF)"/>
            <person name="Walter F."/>
            <person name="Albersmeier A."/>
            <person name="Kalinowski J."/>
            <person name="Ruckert C."/>
        </authorList>
    </citation>
    <scope>NUCLEOTIDE SEQUENCE</scope>
    <source>
        <strain evidence="6">KCTC 42651</strain>
    </source>
</reference>
<keyword evidence="3" id="KW-0663">Pyridoxal phosphate</keyword>
<gene>
    <name evidence="6" type="ORF">GCM10017083_28390</name>
</gene>
<evidence type="ECO:0000259" key="5">
    <source>
        <dbReference type="Pfam" id="PF00291"/>
    </source>
</evidence>
<dbReference type="InterPro" id="IPR000634">
    <property type="entry name" value="Ser/Thr_deHydtase_PyrdxlP-BS"/>
</dbReference>
<organism evidence="6 7">
    <name type="scientific">Thalassobaculum fulvum</name>
    <dbReference type="NCBI Taxonomy" id="1633335"/>
    <lineage>
        <taxon>Bacteria</taxon>
        <taxon>Pseudomonadati</taxon>
        <taxon>Pseudomonadota</taxon>
        <taxon>Alphaproteobacteria</taxon>
        <taxon>Rhodospirillales</taxon>
        <taxon>Thalassobaculaceae</taxon>
        <taxon>Thalassobaculum</taxon>
    </lineage>
</organism>
<evidence type="ECO:0000256" key="3">
    <source>
        <dbReference type="ARBA" id="ARBA00022898"/>
    </source>
</evidence>
<dbReference type="GO" id="GO:0009097">
    <property type="term" value="P:isoleucine biosynthetic process"/>
    <property type="evidence" value="ECO:0007669"/>
    <property type="project" value="TreeGrafter"/>
</dbReference>
<dbReference type="NCBIfam" id="TIGR02991">
    <property type="entry name" value="ectoine_eutB"/>
    <property type="match status" value="1"/>
</dbReference>
<dbReference type="GO" id="GO:0004794">
    <property type="term" value="F:threonine deaminase activity"/>
    <property type="evidence" value="ECO:0007669"/>
    <property type="project" value="TreeGrafter"/>
</dbReference>
<dbReference type="InterPro" id="IPR014333">
    <property type="entry name" value="Ectoine_EutB"/>
</dbReference>
<feature type="domain" description="Tryptophan synthase beta chain-like PALP" evidence="5">
    <location>
        <begin position="21"/>
        <end position="306"/>
    </location>
</feature>
<dbReference type="GO" id="GO:0003941">
    <property type="term" value="F:L-serine ammonia-lyase activity"/>
    <property type="evidence" value="ECO:0007669"/>
    <property type="project" value="TreeGrafter"/>
</dbReference>
<sequence>MTDVTLQSIYEARRAIQGVACRTPLVPAHRLGGDELDLRLKLETAQPTGAFKLRGAANAAARLSAEALRRGVVCASTGNHGRAVAYAARRLGGRAVVCMSSLVPQNKLDAIRALGAETRIVGESQDEAQVEVERLVAEDGLSEIPPFDHPDVIAGQGTIGLELLEDFPDLDTVVVPLSGGGLIAGIARAVKSASPAIRVIGVSTQRGAAMHASLEAGRPVEVREEPTLADSLGGGIGLANRWTFAMVRDLVDDTVLVSEAEIAAAMRRLFLEESWVAEGGGAVGVALLQDRHRARLGRRVAMVISGRGIDMAMFRRVVDGEVPFGTAIGASYD</sequence>
<dbReference type="EMBL" id="BMZS01000006">
    <property type="protein sequence ID" value="GHD52670.1"/>
    <property type="molecule type" value="Genomic_DNA"/>
</dbReference>
<name>A0A919CQ52_9PROT</name>
<reference evidence="6" key="2">
    <citation type="submission" date="2020-09" db="EMBL/GenBank/DDBJ databases">
        <authorList>
            <person name="Sun Q."/>
            <person name="Kim S."/>
        </authorList>
    </citation>
    <scope>NUCLEOTIDE SEQUENCE</scope>
    <source>
        <strain evidence="6">KCTC 42651</strain>
    </source>
</reference>
<dbReference type="InterPro" id="IPR050147">
    <property type="entry name" value="Ser/Thr_Dehydratase"/>
</dbReference>
<dbReference type="GO" id="GO:0030170">
    <property type="term" value="F:pyridoxal phosphate binding"/>
    <property type="evidence" value="ECO:0007669"/>
    <property type="project" value="InterPro"/>
</dbReference>
<dbReference type="GO" id="GO:0006567">
    <property type="term" value="P:L-threonine catabolic process"/>
    <property type="evidence" value="ECO:0007669"/>
    <property type="project" value="TreeGrafter"/>
</dbReference>
<dbReference type="InterPro" id="IPR036052">
    <property type="entry name" value="TrpB-like_PALP_sf"/>
</dbReference>
<dbReference type="GO" id="GO:0006565">
    <property type="term" value="P:L-serine catabolic process"/>
    <property type="evidence" value="ECO:0007669"/>
    <property type="project" value="TreeGrafter"/>
</dbReference>
<protein>
    <submittedName>
        <fullName evidence="6">Hydroxyectoine utilization dehydratase EutB</fullName>
    </submittedName>
</protein>
<dbReference type="NCBIfam" id="NF005680">
    <property type="entry name" value="PRK07476.1"/>
    <property type="match status" value="1"/>
</dbReference>
<dbReference type="Gene3D" id="3.40.50.1100">
    <property type="match status" value="2"/>
</dbReference>
<comment type="caution">
    <text evidence="6">The sequence shown here is derived from an EMBL/GenBank/DDBJ whole genome shotgun (WGS) entry which is preliminary data.</text>
</comment>
<keyword evidence="4" id="KW-0456">Lyase</keyword>
<keyword evidence="7" id="KW-1185">Reference proteome</keyword>
<dbReference type="InterPro" id="IPR001926">
    <property type="entry name" value="TrpB-like_PALP"/>
</dbReference>
<dbReference type="AlphaFoldDB" id="A0A919CQ52"/>
<evidence type="ECO:0000256" key="4">
    <source>
        <dbReference type="ARBA" id="ARBA00023239"/>
    </source>
</evidence>
<dbReference type="PANTHER" id="PTHR48078:SF6">
    <property type="entry name" value="L-THREONINE DEHYDRATASE CATABOLIC TDCB"/>
    <property type="match status" value="1"/>
</dbReference>
<evidence type="ECO:0000313" key="6">
    <source>
        <dbReference type="EMBL" id="GHD52670.1"/>
    </source>
</evidence>
<dbReference type="RefSeq" id="WP_189990700.1">
    <property type="nucleotide sequence ID" value="NZ_BMZS01000006.1"/>
</dbReference>
<evidence type="ECO:0000256" key="1">
    <source>
        <dbReference type="ARBA" id="ARBA00001933"/>
    </source>
</evidence>
<dbReference type="CDD" id="cd01562">
    <property type="entry name" value="Thr-dehyd"/>
    <property type="match status" value="1"/>
</dbReference>
<dbReference type="FunFam" id="3.40.50.1100:FF:000005">
    <property type="entry name" value="Threonine dehydratase catabolic"/>
    <property type="match status" value="1"/>
</dbReference>
<evidence type="ECO:0000256" key="2">
    <source>
        <dbReference type="ARBA" id="ARBA00010869"/>
    </source>
</evidence>
<comment type="similarity">
    <text evidence="2">Belongs to the serine/threonine dehydratase family.</text>
</comment>
<dbReference type="Proteomes" id="UP000630353">
    <property type="component" value="Unassembled WGS sequence"/>
</dbReference>